<organism evidence="2 3">
    <name type="scientific">Mycobacterium tuberculosis</name>
    <dbReference type="NCBI Taxonomy" id="1773"/>
    <lineage>
        <taxon>Bacteria</taxon>
        <taxon>Bacillati</taxon>
        <taxon>Actinomycetota</taxon>
        <taxon>Actinomycetes</taxon>
        <taxon>Mycobacteriales</taxon>
        <taxon>Mycobacteriaceae</taxon>
        <taxon>Mycobacterium</taxon>
        <taxon>Mycobacterium tuberculosis complex</taxon>
    </lineage>
</organism>
<feature type="region of interest" description="Disordered" evidence="1">
    <location>
        <begin position="18"/>
        <end position="46"/>
    </location>
</feature>
<accession>A0A0U0SB66</accession>
<gene>
    <name evidence="2" type="ORF">ERS007703_03927</name>
</gene>
<evidence type="ECO:0000313" key="2">
    <source>
        <dbReference type="EMBL" id="COW61088.1"/>
    </source>
</evidence>
<proteinExistence type="predicted"/>
<feature type="region of interest" description="Disordered" evidence="1">
    <location>
        <begin position="74"/>
        <end position="100"/>
    </location>
</feature>
<reference evidence="3" key="1">
    <citation type="submission" date="2015-03" db="EMBL/GenBank/DDBJ databases">
        <authorList>
            <consortium name="Pathogen Informatics"/>
        </authorList>
    </citation>
    <scope>NUCLEOTIDE SEQUENCE [LARGE SCALE GENOMIC DNA]</scope>
    <source>
        <strain evidence="3">K00500041</strain>
    </source>
</reference>
<protein>
    <submittedName>
        <fullName evidence="2">Uncharacterized protein</fullName>
    </submittedName>
</protein>
<sequence>MGGGVPGYAAKASTTSMIGKSCPANRERSPAVVTAATGTASPSMNATRGGGFAGSIGRYAAPVLSTATIATTAGAHRSNSSATHSPGPAPQPASRCANRLDASSSSRYVIDASPQHTASASGIRATWAANICGIDTGVGAGAVSTARLPHSSNRARSVPSSASIDDTVRSGAAATATNTFRNRSISTSIAWASNTSVRYSTAPPIPAGSLPSLKRSANENTKSMRAVRVSIGIGVACRSPKFSCPTGLSCQANITWISG</sequence>
<dbReference type="EMBL" id="CSAE01000602">
    <property type="protein sequence ID" value="COW61088.1"/>
    <property type="molecule type" value="Genomic_DNA"/>
</dbReference>
<name>A0A0U0SB66_MYCTX</name>
<dbReference type="Proteomes" id="UP000038802">
    <property type="component" value="Unassembled WGS sequence"/>
</dbReference>
<feature type="compositionally biased region" description="Polar residues" evidence="1">
    <location>
        <begin position="74"/>
        <end position="84"/>
    </location>
</feature>
<evidence type="ECO:0000256" key="1">
    <source>
        <dbReference type="SAM" id="MobiDB-lite"/>
    </source>
</evidence>
<feature type="compositionally biased region" description="Polar residues" evidence="1">
    <location>
        <begin position="36"/>
        <end position="46"/>
    </location>
</feature>
<dbReference type="AlphaFoldDB" id="A0A0U0SB66"/>
<evidence type="ECO:0000313" key="3">
    <source>
        <dbReference type="Proteomes" id="UP000038802"/>
    </source>
</evidence>